<comment type="pathway">
    <text evidence="1 9">Amino-acid biosynthesis; L-lysine biosynthesis via DAP pathway; DL-2,6-diaminopimelate from LL-2,6-diaminopimelate: step 1/1.</text>
</comment>
<evidence type="ECO:0000256" key="3">
    <source>
        <dbReference type="ARBA" id="ARBA00013080"/>
    </source>
</evidence>
<feature type="binding site" evidence="9">
    <location>
        <position position="192"/>
    </location>
    <ligand>
        <name>substrate</name>
    </ligand>
</feature>
<dbReference type="InterPro" id="IPR018510">
    <property type="entry name" value="DAP_epimerase_AS"/>
</dbReference>
<reference evidence="11 12" key="1">
    <citation type="submission" date="2015-09" db="EMBL/GenBank/DDBJ databases">
        <title>Draft genome sequence of a Caloramator mitchellensis, a moderate thermophile from the Great Artesian Basin of Australia.</title>
        <authorList>
            <person name="Patel B.K."/>
        </authorList>
    </citation>
    <scope>NUCLEOTIDE SEQUENCE [LARGE SCALE GENOMIC DNA]</scope>
    <source>
        <strain evidence="11 12">VF08</strain>
    </source>
</reference>
<evidence type="ECO:0000256" key="1">
    <source>
        <dbReference type="ARBA" id="ARBA00005196"/>
    </source>
</evidence>
<proteinExistence type="inferred from homology"/>
<accession>A0A0R3K0J6</accession>
<feature type="active site" description="Proton donor" evidence="9">
    <location>
        <position position="71"/>
    </location>
</feature>
<dbReference type="RefSeq" id="WP_057977949.1">
    <property type="nucleotide sequence ID" value="NZ_LKHP01000005.1"/>
</dbReference>
<dbReference type="EC" id="5.1.1.7" evidence="3 9"/>
<evidence type="ECO:0000256" key="5">
    <source>
        <dbReference type="ARBA" id="ARBA00022605"/>
    </source>
</evidence>
<dbReference type="HAMAP" id="MF_00197">
    <property type="entry name" value="DAP_epimerase"/>
    <property type="match status" value="1"/>
</dbReference>
<evidence type="ECO:0000313" key="11">
    <source>
        <dbReference type="EMBL" id="KRQ86916.1"/>
    </source>
</evidence>
<evidence type="ECO:0000313" key="12">
    <source>
        <dbReference type="Proteomes" id="UP000052015"/>
    </source>
</evidence>
<dbReference type="AlphaFoldDB" id="A0A0R3K0J6"/>
<gene>
    <name evidence="9 11" type="primary">dapF</name>
    <name evidence="11" type="ORF">ABG79_01106</name>
</gene>
<dbReference type="Proteomes" id="UP000052015">
    <property type="component" value="Unassembled WGS sequence"/>
</dbReference>
<dbReference type="PROSITE" id="PS01326">
    <property type="entry name" value="DAP_EPIMERASE"/>
    <property type="match status" value="1"/>
</dbReference>
<dbReference type="Pfam" id="PF01678">
    <property type="entry name" value="DAP_epimerase"/>
    <property type="match status" value="2"/>
</dbReference>
<name>A0A0R3K0J6_CALMK</name>
<dbReference type="InterPro" id="IPR001653">
    <property type="entry name" value="DAP_epimerase_DapF"/>
</dbReference>
<dbReference type="STRING" id="908809.ABG79_01106"/>
<evidence type="ECO:0000256" key="4">
    <source>
        <dbReference type="ARBA" id="ARBA00022490"/>
    </source>
</evidence>
<dbReference type="EMBL" id="LKHP01000005">
    <property type="protein sequence ID" value="KRQ86916.1"/>
    <property type="molecule type" value="Genomic_DNA"/>
</dbReference>
<evidence type="ECO:0000256" key="10">
    <source>
        <dbReference type="PROSITE-ProRule" id="PRU10125"/>
    </source>
</evidence>
<comment type="caution">
    <text evidence="11">The sequence shown here is derived from an EMBL/GenBank/DDBJ whole genome shotgun (WGS) entry which is preliminary data.</text>
</comment>
<feature type="binding site" evidence="9">
    <location>
        <begin position="210"/>
        <end position="211"/>
    </location>
    <ligand>
        <name>substrate</name>
    </ligand>
</feature>
<dbReference type="SUPFAM" id="SSF54506">
    <property type="entry name" value="Diaminopimelate epimerase-like"/>
    <property type="match status" value="2"/>
</dbReference>
<dbReference type="NCBIfam" id="TIGR00652">
    <property type="entry name" value="DapF"/>
    <property type="match status" value="1"/>
</dbReference>
<dbReference type="PANTHER" id="PTHR31689">
    <property type="entry name" value="DIAMINOPIMELATE EPIMERASE, CHLOROPLASTIC"/>
    <property type="match status" value="1"/>
</dbReference>
<comment type="subcellular location">
    <subcellularLocation>
        <location evidence="9">Cytoplasm</location>
    </subcellularLocation>
</comment>
<dbReference type="GO" id="GO:0009089">
    <property type="term" value="P:lysine biosynthetic process via diaminopimelate"/>
    <property type="evidence" value="ECO:0007669"/>
    <property type="project" value="UniProtKB-UniRule"/>
</dbReference>
<comment type="function">
    <text evidence="9">Catalyzes the stereoinversion of LL-2,6-diaminopimelate (L,L-DAP) to meso-diaminopimelate (meso-DAP), a precursor of L-lysine and an essential component of the bacterial peptidoglycan.</text>
</comment>
<keyword evidence="4 9" id="KW-0963">Cytoplasm</keyword>
<feature type="binding site" evidence="9">
    <location>
        <begin position="72"/>
        <end position="73"/>
    </location>
    <ligand>
        <name>substrate</name>
    </ligand>
</feature>
<feature type="binding site" evidence="9">
    <location>
        <position position="62"/>
    </location>
    <ligand>
        <name>substrate</name>
    </ligand>
</feature>
<dbReference type="GO" id="GO:0008837">
    <property type="term" value="F:diaminopimelate epimerase activity"/>
    <property type="evidence" value="ECO:0007669"/>
    <property type="project" value="UniProtKB-UniRule"/>
</dbReference>
<feature type="active site" description="Proton acceptor" evidence="9">
    <location>
        <position position="219"/>
    </location>
</feature>
<comment type="subunit">
    <text evidence="9">Homodimer.</text>
</comment>
<keyword evidence="12" id="KW-1185">Reference proteome</keyword>
<evidence type="ECO:0000256" key="6">
    <source>
        <dbReference type="ARBA" id="ARBA00023154"/>
    </source>
</evidence>
<protein>
    <recommendedName>
        <fullName evidence="3 9">Diaminopimelate epimerase</fullName>
        <shortName evidence="9">DAP epimerase</shortName>
        <ecNumber evidence="3 9">5.1.1.7</ecNumber>
    </recommendedName>
    <alternativeName>
        <fullName evidence="9">PLP-independent amino acid racemase</fullName>
    </alternativeName>
</protein>
<dbReference type="PATRIC" id="fig|908809.3.peg.1115"/>
<dbReference type="Gene3D" id="3.10.310.10">
    <property type="entry name" value="Diaminopimelate Epimerase, Chain A, domain 1"/>
    <property type="match status" value="2"/>
</dbReference>
<keyword evidence="6 9" id="KW-0457">Lysine biosynthesis</keyword>
<comment type="catalytic activity">
    <reaction evidence="8 9">
        <text>(2S,6S)-2,6-diaminopimelate = meso-2,6-diaminopimelate</text>
        <dbReference type="Rhea" id="RHEA:15393"/>
        <dbReference type="ChEBI" id="CHEBI:57609"/>
        <dbReference type="ChEBI" id="CHEBI:57791"/>
        <dbReference type="EC" id="5.1.1.7"/>
    </reaction>
</comment>
<evidence type="ECO:0000256" key="2">
    <source>
        <dbReference type="ARBA" id="ARBA00010219"/>
    </source>
</evidence>
<dbReference type="OrthoDB" id="9805408at2"/>
<feature type="binding site" evidence="9">
    <location>
        <position position="11"/>
    </location>
    <ligand>
        <name>substrate</name>
    </ligand>
</feature>
<feature type="active site" evidence="10">
    <location>
        <position position="71"/>
    </location>
</feature>
<dbReference type="UniPathway" id="UPA00034">
    <property type="reaction ID" value="UER00025"/>
</dbReference>
<keyword evidence="7 9" id="KW-0413">Isomerase</keyword>
<evidence type="ECO:0000256" key="9">
    <source>
        <dbReference type="HAMAP-Rule" id="MF_00197"/>
    </source>
</evidence>
<comment type="similarity">
    <text evidence="2 9">Belongs to the diaminopimelate epimerase family.</text>
</comment>
<feature type="site" description="Could be important to modulate the pK values of the two catalytic cysteine residues" evidence="9">
    <location>
        <position position="210"/>
    </location>
</feature>
<sequence length="274" mass="30583">MNFAKMHGLGNDFIVIENLNLDNIDYSSLAVKVCDRHFGVGADGILVVEKSDIADIRMNIINSDGSIAEMCGNGIRCFSKYIFEKNIVKKDIIKIETLAGVMVAELNVKDDVVKAIKIDMGTPKIDDINIIYKSKENNLNYKIKIEEREFDASTILMGVPHTVVYVDELDEKEIIKFGPQIENMAIYPHKTNVNFVEVVSRDKIKVKTWERGAGLTLACGTGSCASVVCSYLLNKTENKVEVELFGGKLLIEYLNDKVFMEGPAEFICEGKILL</sequence>
<organism evidence="11 12">
    <name type="scientific">Caloramator mitchellensis</name>
    <dbReference type="NCBI Taxonomy" id="908809"/>
    <lineage>
        <taxon>Bacteria</taxon>
        <taxon>Bacillati</taxon>
        <taxon>Bacillota</taxon>
        <taxon>Clostridia</taxon>
        <taxon>Eubacteriales</taxon>
        <taxon>Clostridiaceae</taxon>
        <taxon>Caloramator</taxon>
    </lineage>
</organism>
<dbReference type="FunFam" id="3.10.310.10:FF:000001">
    <property type="entry name" value="Diaminopimelate epimerase"/>
    <property type="match status" value="1"/>
</dbReference>
<comment type="caution">
    <text evidence="9">Lacks conserved residue(s) required for the propagation of feature annotation.</text>
</comment>
<feature type="site" description="Could be important to modulate the pK values of the two catalytic cysteine residues" evidence="9">
    <location>
        <position position="161"/>
    </location>
</feature>
<keyword evidence="5 9" id="KW-0028">Amino-acid biosynthesis</keyword>
<feature type="binding site" evidence="9">
    <location>
        <begin position="220"/>
        <end position="221"/>
    </location>
    <ligand>
        <name>substrate</name>
    </ligand>
</feature>
<dbReference type="PANTHER" id="PTHR31689:SF0">
    <property type="entry name" value="DIAMINOPIMELATE EPIMERASE"/>
    <property type="match status" value="1"/>
</dbReference>
<evidence type="ECO:0000256" key="8">
    <source>
        <dbReference type="ARBA" id="ARBA00051712"/>
    </source>
</evidence>
<dbReference type="GO" id="GO:0005829">
    <property type="term" value="C:cytosol"/>
    <property type="evidence" value="ECO:0007669"/>
    <property type="project" value="TreeGrafter"/>
</dbReference>
<evidence type="ECO:0000256" key="7">
    <source>
        <dbReference type="ARBA" id="ARBA00023235"/>
    </source>
</evidence>